<dbReference type="GO" id="GO:0006935">
    <property type="term" value="P:chemotaxis"/>
    <property type="evidence" value="ECO:0007669"/>
    <property type="project" value="UniProtKB-KW"/>
</dbReference>
<gene>
    <name evidence="9" type="ORF">EDC28_103308</name>
</gene>
<comment type="similarity">
    <text evidence="4">Belongs to the methyl-accepting chemotaxis (MCP) protein family.</text>
</comment>
<organism evidence="9 10">
    <name type="scientific">Gallaecimonas pentaromativorans</name>
    <dbReference type="NCBI Taxonomy" id="584787"/>
    <lineage>
        <taxon>Bacteria</taxon>
        <taxon>Pseudomonadati</taxon>
        <taxon>Pseudomonadota</taxon>
        <taxon>Gammaproteobacteria</taxon>
        <taxon>Enterobacterales</taxon>
        <taxon>Gallaecimonadaceae</taxon>
        <taxon>Gallaecimonas</taxon>
    </lineage>
</organism>
<protein>
    <submittedName>
        <fullName evidence="9">Methyl-accepting chemotaxis protein</fullName>
    </submittedName>
</protein>
<comment type="subcellular location">
    <subcellularLocation>
        <location evidence="1">Membrane</location>
    </subcellularLocation>
</comment>
<dbReference type="PANTHER" id="PTHR32089">
    <property type="entry name" value="METHYL-ACCEPTING CHEMOTAXIS PROTEIN MCPB"/>
    <property type="match status" value="1"/>
</dbReference>
<accession>A0A3N1P9N6</accession>
<evidence type="ECO:0000256" key="5">
    <source>
        <dbReference type="PROSITE-ProRule" id="PRU00284"/>
    </source>
</evidence>
<keyword evidence="6" id="KW-0812">Transmembrane</keyword>
<feature type="domain" description="Methyl-accepting transducer" evidence="7">
    <location>
        <begin position="363"/>
        <end position="599"/>
    </location>
</feature>
<dbReference type="SMART" id="SM00283">
    <property type="entry name" value="MA"/>
    <property type="match status" value="1"/>
</dbReference>
<evidence type="ECO:0000256" key="3">
    <source>
        <dbReference type="ARBA" id="ARBA00023224"/>
    </source>
</evidence>
<comment type="caution">
    <text evidence="9">The sequence shown here is derived from an EMBL/GenBank/DDBJ whole genome shotgun (WGS) entry which is preliminary data.</text>
</comment>
<dbReference type="AlphaFoldDB" id="A0A3N1P9N6"/>
<sequence>MAILPTRLFTPFARLGRLVPKLSITQKVMLGFLLLVLCLLASSLVTLLAGQQIRTQIQAMTTKATPLVLQTSQLSVVLLNADRQLKAVPGSTDPHIAITTMNNFGDLKASFHDTLDKLKILAKDSKDVLGLLEPLATMDQDYFALGQELGDKQQALLKAQEDINNARQQWRQALQGAKLASEIAIQENIDEVLAATDSFAINRPKQALDTLLAGNSALAGDAQQLMDAKEQYLTLKDEVAALADQTSGTIDYAIAVMGTVDQTAHDRVDSGAATVNRSLSLSFWLTLLALGISLLLAALVAWSVYRSIKKPLAELLSVQRAAARGDITQEVAFTSHNEFGLLSASTNQLLSHLRQLISQLSDGARQLGEVSQLNRDQSLETRQALELQRRQTQQVTTAMTEMEKAVQEVAQSTARTLSRVMEMDNAVGQGQKLVNGSSDASHSLAQRLDNTGKAIDDAHNYSQQIGSVLDVIQGVAEQTNLLALNAAIEAARAGDHGRGFAVVASEVRGLAQQTSESAKTIHGMIDSLQQSTRQAVSLMKDSQQQMEKGLEQNSRAAEAMGQIRALISDVTANSEHIASAATQQQATTEDIAQSLSQIAHITEQNHQGVAAFSDSSQRIEELIQAQEELVRHFQHR</sequence>
<dbReference type="Pfam" id="PF00672">
    <property type="entry name" value="HAMP"/>
    <property type="match status" value="1"/>
</dbReference>
<dbReference type="GO" id="GO:0004888">
    <property type="term" value="F:transmembrane signaling receptor activity"/>
    <property type="evidence" value="ECO:0007669"/>
    <property type="project" value="InterPro"/>
</dbReference>
<proteinExistence type="inferred from homology"/>
<dbReference type="EMBL" id="RJUL01000003">
    <property type="protein sequence ID" value="ROQ28714.1"/>
    <property type="molecule type" value="Genomic_DNA"/>
</dbReference>
<keyword evidence="10" id="KW-1185">Reference proteome</keyword>
<keyword evidence="3 5" id="KW-0807">Transducer</keyword>
<dbReference type="SUPFAM" id="SSF58104">
    <property type="entry name" value="Methyl-accepting chemotaxis protein (MCP) signaling domain"/>
    <property type="match status" value="1"/>
</dbReference>
<dbReference type="InterPro" id="IPR004089">
    <property type="entry name" value="MCPsignal_dom"/>
</dbReference>
<dbReference type="STRING" id="584787.GCA_001247655_00098"/>
<evidence type="ECO:0000256" key="6">
    <source>
        <dbReference type="SAM" id="Phobius"/>
    </source>
</evidence>
<dbReference type="InterPro" id="IPR004090">
    <property type="entry name" value="Chemotax_Me-accpt_rcpt"/>
</dbReference>
<keyword evidence="6" id="KW-0472">Membrane</keyword>
<dbReference type="CDD" id="cd11386">
    <property type="entry name" value="MCP_signal"/>
    <property type="match status" value="1"/>
</dbReference>
<evidence type="ECO:0000256" key="1">
    <source>
        <dbReference type="ARBA" id="ARBA00004370"/>
    </source>
</evidence>
<dbReference type="GO" id="GO:0007165">
    <property type="term" value="P:signal transduction"/>
    <property type="evidence" value="ECO:0007669"/>
    <property type="project" value="UniProtKB-KW"/>
</dbReference>
<dbReference type="Proteomes" id="UP000268033">
    <property type="component" value="Unassembled WGS sequence"/>
</dbReference>
<keyword evidence="2" id="KW-0145">Chemotaxis</keyword>
<feature type="transmembrane region" description="Helical" evidence="6">
    <location>
        <begin position="283"/>
        <end position="305"/>
    </location>
</feature>
<evidence type="ECO:0000313" key="10">
    <source>
        <dbReference type="Proteomes" id="UP000268033"/>
    </source>
</evidence>
<evidence type="ECO:0000259" key="8">
    <source>
        <dbReference type="PROSITE" id="PS50885"/>
    </source>
</evidence>
<dbReference type="GO" id="GO:0005886">
    <property type="term" value="C:plasma membrane"/>
    <property type="evidence" value="ECO:0007669"/>
    <property type="project" value="UniProtKB-ARBA"/>
</dbReference>
<dbReference type="PANTHER" id="PTHR32089:SF70">
    <property type="entry name" value="ENERGY TAXIS MODULATING METHYL ACCEPTING SENSORY TRANSDUCER"/>
    <property type="match status" value="1"/>
</dbReference>
<dbReference type="PROSITE" id="PS50885">
    <property type="entry name" value="HAMP"/>
    <property type="match status" value="1"/>
</dbReference>
<dbReference type="SMART" id="SM00304">
    <property type="entry name" value="HAMP"/>
    <property type="match status" value="1"/>
</dbReference>
<evidence type="ECO:0000256" key="2">
    <source>
        <dbReference type="ARBA" id="ARBA00022500"/>
    </source>
</evidence>
<name>A0A3N1P9N6_9GAMM</name>
<evidence type="ECO:0000259" key="7">
    <source>
        <dbReference type="PROSITE" id="PS50111"/>
    </source>
</evidence>
<feature type="domain" description="HAMP" evidence="8">
    <location>
        <begin position="306"/>
        <end position="358"/>
    </location>
</feature>
<dbReference type="Gene3D" id="1.10.287.950">
    <property type="entry name" value="Methyl-accepting chemotaxis protein"/>
    <property type="match status" value="1"/>
</dbReference>
<evidence type="ECO:0000256" key="4">
    <source>
        <dbReference type="ARBA" id="ARBA00029447"/>
    </source>
</evidence>
<dbReference type="PRINTS" id="PR00260">
    <property type="entry name" value="CHEMTRNSDUCR"/>
</dbReference>
<dbReference type="FunFam" id="1.10.287.950:FF:000001">
    <property type="entry name" value="Methyl-accepting chemotaxis sensory transducer"/>
    <property type="match status" value="1"/>
</dbReference>
<dbReference type="Pfam" id="PF00015">
    <property type="entry name" value="MCPsignal"/>
    <property type="match status" value="1"/>
</dbReference>
<reference evidence="9 10" key="1">
    <citation type="submission" date="2018-11" db="EMBL/GenBank/DDBJ databases">
        <title>Genomic Encyclopedia of Type Strains, Phase IV (KMG-IV): sequencing the most valuable type-strain genomes for metagenomic binning, comparative biology and taxonomic classification.</title>
        <authorList>
            <person name="Goeker M."/>
        </authorList>
    </citation>
    <scope>NUCLEOTIDE SEQUENCE [LARGE SCALE GENOMIC DNA]</scope>
    <source>
        <strain evidence="9 10">DSM 21945</strain>
    </source>
</reference>
<dbReference type="CDD" id="cd06225">
    <property type="entry name" value="HAMP"/>
    <property type="match status" value="1"/>
</dbReference>
<evidence type="ECO:0000313" key="9">
    <source>
        <dbReference type="EMBL" id="ROQ28714.1"/>
    </source>
</evidence>
<dbReference type="InterPro" id="IPR003660">
    <property type="entry name" value="HAMP_dom"/>
</dbReference>
<keyword evidence="6" id="KW-1133">Transmembrane helix</keyword>
<dbReference type="PROSITE" id="PS50111">
    <property type="entry name" value="CHEMOTAXIS_TRANSDUC_2"/>
    <property type="match status" value="1"/>
</dbReference>